<gene>
    <name evidence="1" type="ORF">A3A24_02310</name>
</gene>
<evidence type="ECO:0000313" key="1">
    <source>
        <dbReference type="EMBL" id="OGY54514.1"/>
    </source>
</evidence>
<dbReference type="Proteomes" id="UP000176512">
    <property type="component" value="Unassembled WGS sequence"/>
</dbReference>
<sequence>MGGLEPETTPHKFFDAADLVNSIAKAGPGASLSVRIRSKDGKRIIGVGRTSWNDDRSPGGPVVIFPNPENKKEEWLIPLGGGTFYDTPPRINSLMRARTVGVPFGEVRAHERSIDPIAEGYSFELVSKKRDAQEFGAPL</sequence>
<dbReference type="EMBL" id="MHIP01000029">
    <property type="protein sequence ID" value="OGY54514.1"/>
    <property type="molecule type" value="Genomic_DNA"/>
</dbReference>
<reference evidence="1 2" key="1">
    <citation type="journal article" date="2016" name="Nat. Commun.">
        <title>Thousands of microbial genomes shed light on interconnected biogeochemical processes in an aquifer system.</title>
        <authorList>
            <person name="Anantharaman K."/>
            <person name="Brown C.T."/>
            <person name="Hug L.A."/>
            <person name="Sharon I."/>
            <person name="Castelle C.J."/>
            <person name="Probst A.J."/>
            <person name="Thomas B.C."/>
            <person name="Singh A."/>
            <person name="Wilkins M.J."/>
            <person name="Karaoz U."/>
            <person name="Brodie E.L."/>
            <person name="Williams K.H."/>
            <person name="Hubbard S.S."/>
            <person name="Banfield J.F."/>
        </authorList>
    </citation>
    <scope>NUCLEOTIDE SEQUENCE [LARGE SCALE GENOMIC DNA]</scope>
</reference>
<evidence type="ECO:0000313" key="2">
    <source>
        <dbReference type="Proteomes" id="UP000176512"/>
    </source>
</evidence>
<organism evidence="1 2">
    <name type="scientific">Candidatus Buchananbacteria bacterium RIFCSPLOWO2_01_FULL_46_12</name>
    <dbReference type="NCBI Taxonomy" id="1797546"/>
    <lineage>
        <taxon>Bacteria</taxon>
        <taxon>Candidatus Buchananiibacteriota</taxon>
    </lineage>
</organism>
<protein>
    <submittedName>
        <fullName evidence="1">Uncharacterized protein</fullName>
    </submittedName>
</protein>
<name>A0A1G1YQE0_9BACT</name>
<accession>A0A1G1YQE0</accession>
<proteinExistence type="predicted"/>
<comment type="caution">
    <text evidence="1">The sequence shown here is derived from an EMBL/GenBank/DDBJ whole genome shotgun (WGS) entry which is preliminary data.</text>
</comment>
<dbReference type="AlphaFoldDB" id="A0A1G1YQE0"/>